<evidence type="ECO:0000313" key="9">
    <source>
        <dbReference type="Proteomes" id="UP000000768"/>
    </source>
</evidence>
<evidence type="ECO:0000259" key="6">
    <source>
        <dbReference type="PROSITE" id="PS50090"/>
    </source>
</evidence>
<dbReference type="EMBL" id="CM000761">
    <property type="protein sequence ID" value="KXG34372.1"/>
    <property type="molecule type" value="Genomic_DNA"/>
</dbReference>
<dbReference type="Gramene" id="KXG34372">
    <property type="protein sequence ID" value="KXG34372"/>
    <property type="gene ID" value="SORBI_3002G029900"/>
</dbReference>
<dbReference type="Pfam" id="PF13921">
    <property type="entry name" value="Myb_DNA-bind_6"/>
    <property type="match status" value="1"/>
</dbReference>
<organism evidence="8 9">
    <name type="scientific">Sorghum bicolor</name>
    <name type="common">Sorghum</name>
    <name type="synonym">Sorghum vulgare</name>
    <dbReference type="NCBI Taxonomy" id="4558"/>
    <lineage>
        <taxon>Eukaryota</taxon>
        <taxon>Viridiplantae</taxon>
        <taxon>Streptophyta</taxon>
        <taxon>Embryophyta</taxon>
        <taxon>Tracheophyta</taxon>
        <taxon>Spermatophyta</taxon>
        <taxon>Magnoliopsida</taxon>
        <taxon>Liliopsida</taxon>
        <taxon>Poales</taxon>
        <taxon>Poaceae</taxon>
        <taxon>PACMAD clade</taxon>
        <taxon>Panicoideae</taxon>
        <taxon>Andropogonodae</taxon>
        <taxon>Andropogoneae</taxon>
        <taxon>Sorghinae</taxon>
        <taxon>Sorghum</taxon>
    </lineage>
</organism>
<evidence type="ECO:0000256" key="5">
    <source>
        <dbReference type="SAM" id="MobiDB-lite"/>
    </source>
</evidence>
<dbReference type="InterPro" id="IPR017930">
    <property type="entry name" value="Myb_dom"/>
</dbReference>
<dbReference type="GO" id="GO:0042795">
    <property type="term" value="P:snRNA transcription by RNA polymerase II"/>
    <property type="evidence" value="ECO:0000318"/>
    <property type="project" value="GO_Central"/>
</dbReference>
<dbReference type="GO" id="GO:0019185">
    <property type="term" value="C:snRNA-activating protein complex"/>
    <property type="evidence" value="ECO:0000318"/>
    <property type="project" value="GO_Central"/>
</dbReference>
<sequence>MDWYSDDSDPDIDEDLREDLDALRRSCILSGADPDAAVAQVSSGLLAGPSTPALASAAPGAAANHHHASSSDDDEEEDEDLALVRTIRANLHHLHNNKASPAAPRADDGDPSSSPRPICTWPPSDTDEEEDDLETLRAIQRRFSHYQSSTSTASPKTMKPEASQGVHSDLFADRPDDDLAVQKQNANAPHRDGFPKAALLLVDALKKNRACQKFIRRKMVNIEAKIEENKDLRDRVKCLLGYQLSCRKSVGRSLGQKEDPRVRLISPLKSTQPCSKNKYRKMPALFLGPAENPHVSKYEMVLKQFPLSFKKQPWSDAEKDKLARGIKQQYQETLILDSLNNGSADGDFSAVDMAYALTTGAGNFEVTPENLRSVLPLINWDKISAMYLPGRSGAECESRWLNCDDPLINHEAWTADEETKLLLIIQEKGMCNWINIAVTLGTHRTPFQCLVRYQRSLNPHILNKAWTKEEDLQLQAAVETFGQKWQLVSASLDGRTGTQCSNRWRKTLAPERTSVGRWLLDEDKRLMVTVKLIGPGRWSLIAPFIPGRTQTQIFERWCNILDPDLYLDDWRPEEDSMLLASVSEFGPCWSKIAKTIIPGRNDSMCYRRWRKLCKHEVQKVREARQLKKAIFQTNFVDREKERPAICPRDLISLLPSKGDGCGEATVSGRSKKQGEENLAVSNIANISAGLDCVSANTDLSTGSRRSRRVSSGRRSKQHTEGNNIAVPDDLNASSSAPSSSRKRKSTTGNSVAAKKRLRVSISVSADNEVETNKITNSVAVGEEGVVKKRRRRSKLVCNEGADNEVGANKIMDSVAVGEEGAVKKRRRRSKLVCNEGADNEVGANKIMDSVAVGEEGAVKKRTRRSKPVGNEGAVRKRRGSINRDDEAGTNIRMDPAIGKEGVVKKRTRRSKPVGTEGPASIGDNGVVKKRTGSVSTENHGAVTKRNRASSRRRKSANLPTEGVPNAATDLNLPCAISEARVVDAGSMDKGRRKSTPRPKQLIMSEGDADKNSTFTRLANCLSFARMKGINRNKR</sequence>
<feature type="region of interest" description="Disordered" evidence="5">
    <location>
        <begin position="984"/>
        <end position="1008"/>
    </location>
</feature>
<feature type="region of interest" description="Disordered" evidence="5">
    <location>
        <begin position="46"/>
        <end position="79"/>
    </location>
</feature>
<feature type="region of interest" description="Disordered" evidence="5">
    <location>
        <begin position="902"/>
        <end position="964"/>
    </location>
</feature>
<dbReference type="Proteomes" id="UP000000768">
    <property type="component" value="Chromosome 2"/>
</dbReference>
<feature type="domain" description="Myb-like" evidence="6">
    <location>
        <begin position="510"/>
        <end position="561"/>
    </location>
</feature>
<reference evidence="8 9" key="1">
    <citation type="journal article" date="2009" name="Nature">
        <title>The Sorghum bicolor genome and the diversification of grasses.</title>
        <authorList>
            <person name="Paterson A.H."/>
            <person name="Bowers J.E."/>
            <person name="Bruggmann R."/>
            <person name="Dubchak I."/>
            <person name="Grimwood J."/>
            <person name="Gundlach H."/>
            <person name="Haberer G."/>
            <person name="Hellsten U."/>
            <person name="Mitros T."/>
            <person name="Poliakov A."/>
            <person name="Schmutz J."/>
            <person name="Spannagl M."/>
            <person name="Tang H."/>
            <person name="Wang X."/>
            <person name="Wicker T."/>
            <person name="Bharti A.K."/>
            <person name="Chapman J."/>
            <person name="Feltus F.A."/>
            <person name="Gowik U."/>
            <person name="Grigoriev I.V."/>
            <person name="Lyons E."/>
            <person name="Maher C.A."/>
            <person name="Martis M."/>
            <person name="Narechania A."/>
            <person name="Otillar R.P."/>
            <person name="Penning B.W."/>
            <person name="Salamov A.A."/>
            <person name="Wang Y."/>
            <person name="Zhang L."/>
            <person name="Carpita N.C."/>
            <person name="Freeling M."/>
            <person name="Gingle A.R."/>
            <person name="Hash C.T."/>
            <person name="Keller B."/>
            <person name="Klein P."/>
            <person name="Kresovich S."/>
            <person name="McCann M.C."/>
            <person name="Ming R."/>
            <person name="Peterson D.G."/>
            <person name="Mehboob-ur-Rahman"/>
            <person name="Ware D."/>
            <person name="Westhoff P."/>
            <person name="Mayer K.F."/>
            <person name="Messing J."/>
            <person name="Rokhsar D.S."/>
        </authorList>
    </citation>
    <scope>NUCLEOTIDE SEQUENCE [LARGE SCALE GENOMIC DNA]</scope>
    <source>
        <strain evidence="9">cv. BTx623</strain>
    </source>
</reference>
<feature type="compositionally biased region" description="Basic residues" evidence="5">
    <location>
        <begin position="942"/>
        <end position="955"/>
    </location>
</feature>
<dbReference type="OMA" id="MIQSNGP"/>
<feature type="compositionally biased region" description="Low complexity" evidence="5">
    <location>
        <begin position="46"/>
        <end position="63"/>
    </location>
</feature>
<dbReference type="GO" id="GO:0042796">
    <property type="term" value="P:snRNA transcription by RNA polymerase III"/>
    <property type="evidence" value="ECO:0000318"/>
    <property type="project" value="GO_Central"/>
</dbReference>
<evidence type="ECO:0000256" key="2">
    <source>
        <dbReference type="ARBA" id="ARBA00023125"/>
    </source>
</evidence>
<feature type="region of interest" description="Disordered" evidence="5">
    <location>
        <begin position="697"/>
        <end position="753"/>
    </location>
</feature>
<evidence type="ECO:0000256" key="3">
    <source>
        <dbReference type="ARBA" id="ARBA00023163"/>
    </source>
</evidence>
<feature type="domain" description="HTH myb-type" evidence="7">
    <location>
        <begin position="516"/>
        <end position="565"/>
    </location>
</feature>
<evidence type="ECO:0008006" key="10">
    <source>
        <dbReference type="Google" id="ProtNLM"/>
    </source>
</evidence>
<evidence type="ECO:0000313" key="8">
    <source>
        <dbReference type="EMBL" id="KXG34372.1"/>
    </source>
</evidence>
<dbReference type="PANTHER" id="PTHR46621">
    <property type="entry name" value="SNRNA-ACTIVATING PROTEIN COMPLEX SUBUNIT 4"/>
    <property type="match status" value="1"/>
</dbReference>
<keyword evidence="2" id="KW-0238">DNA-binding</keyword>
<dbReference type="PROSITE" id="PS51294">
    <property type="entry name" value="HTH_MYB"/>
    <property type="match status" value="3"/>
</dbReference>
<keyword evidence="1" id="KW-0805">Transcription regulation</keyword>
<feature type="domain" description="Myb-like" evidence="6">
    <location>
        <begin position="562"/>
        <end position="613"/>
    </location>
</feature>
<evidence type="ECO:0000259" key="7">
    <source>
        <dbReference type="PROSITE" id="PS51294"/>
    </source>
</evidence>
<dbReference type="InParanoid" id="A0A1B6Q8X6"/>
<keyword evidence="4" id="KW-0539">Nucleus</keyword>
<keyword evidence="9" id="KW-1185">Reference proteome</keyword>
<feature type="domain" description="Myb-like" evidence="6">
    <location>
        <begin position="310"/>
        <end position="402"/>
    </location>
</feature>
<dbReference type="SMART" id="SM00717">
    <property type="entry name" value="SANT"/>
    <property type="match status" value="5"/>
</dbReference>
<dbReference type="STRING" id="4558.A0A1B6Q8X6"/>
<dbReference type="eggNOG" id="KOG0048">
    <property type="taxonomic scope" value="Eukaryota"/>
</dbReference>
<dbReference type="InterPro" id="IPR009057">
    <property type="entry name" value="Homeodomain-like_sf"/>
</dbReference>
<evidence type="ECO:0000256" key="1">
    <source>
        <dbReference type="ARBA" id="ARBA00023015"/>
    </source>
</evidence>
<feature type="domain" description="Myb-like" evidence="6">
    <location>
        <begin position="458"/>
        <end position="508"/>
    </location>
</feature>
<keyword evidence="3" id="KW-0804">Transcription</keyword>
<feature type="region of interest" description="Disordered" evidence="5">
    <location>
        <begin position="94"/>
        <end position="132"/>
    </location>
</feature>
<gene>
    <name evidence="8" type="ORF">SORBI_3002G029900</name>
</gene>
<feature type="region of interest" description="Disordered" evidence="5">
    <location>
        <begin position="857"/>
        <end position="878"/>
    </location>
</feature>
<reference evidence="9" key="2">
    <citation type="journal article" date="2018" name="Plant J.">
        <title>The Sorghum bicolor reference genome: improved assembly, gene annotations, a transcriptome atlas, and signatures of genome organization.</title>
        <authorList>
            <person name="McCormick R.F."/>
            <person name="Truong S.K."/>
            <person name="Sreedasyam A."/>
            <person name="Jenkins J."/>
            <person name="Shu S."/>
            <person name="Sims D."/>
            <person name="Kennedy M."/>
            <person name="Amirebrahimi M."/>
            <person name="Weers B.D."/>
            <person name="McKinley B."/>
            <person name="Mattison A."/>
            <person name="Morishige D.T."/>
            <person name="Grimwood J."/>
            <person name="Schmutz J."/>
            <person name="Mullet J.E."/>
        </authorList>
    </citation>
    <scope>NUCLEOTIDE SEQUENCE [LARGE SCALE GENOMIC DNA]</scope>
    <source>
        <strain evidence="9">cv. BTx623</strain>
    </source>
</reference>
<feature type="region of interest" description="Disordered" evidence="5">
    <location>
        <begin position="145"/>
        <end position="172"/>
    </location>
</feature>
<name>A0A1B6Q8X6_SORBI</name>
<evidence type="ECO:0000256" key="4">
    <source>
        <dbReference type="ARBA" id="ARBA00023242"/>
    </source>
</evidence>
<dbReference type="InterPro" id="IPR051575">
    <property type="entry name" value="Myb-like_DNA-bd"/>
</dbReference>
<dbReference type="InterPro" id="IPR001005">
    <property type="entry name" value="SANT/Myb"/>
</dbReference>
<accession>A0A1B6Q8X6</accession>
<protein>
    <recommendedName>
        <fullName evidence="10">Myb transcription factor</fullName>
    </recommendedName>
</protein>
<dbReference type="AlphaFoldDB" id="A0A1B6Q8X6"/>
<dbReference type="PANTHER" id="PTHR46621:SF1">
    <property type="entry name" value="SNRNA-ACTIVATING PROTEIN COMPLEX SUBUNIT 4"/>
    <property type="match status" value="1"/>
</dbReference>
<proteinExistence type="predicted"/>
<dbReference type="Gene3D" id="1.10.10.60">
    <property type="entry name" value="Homeodomain-like"/>
    <property type="match status" value="5"/>
</dbReference>
<feature type="domain" description="Myb-like" evidence="6">
    <location>
        <begin position="405"/>
        <end position="457"/>
    </location>
</feature>
<feature type="compositionally biased region" description="Basic residues" evidence="5">
    <location>
        <begin position="704"/>
        <end position="716"/>
    </location>
</feature>
<dbReference type="GO" id="GO:0001006">
    <property type="term" value="F:RNA polymerase III type 3 promoter sequence-specific DNA binding"/>
    <property type="evidence" value="ECO:0000318"/>
    <property type="project" value="GO_Central"/>
</dbReference>
<dbReference type="PROSITE" id="PS50090">
    <property type="entry name" value="MYB_LIKE"/>
    <property type="match status" value="5"/>
</dbReference>
<dbReference type="Pfam" id="PF00249">
    <property type="entry name" value="Myb_DNA-binding"/>
    <property type="match status" value="2"/>
</dbReference>
<dbReference type="CDD" id="cd00167">
    <property type="entry name" value="SANT"/>
    <property type="match status" value="4"/>
</dbReference>
<feature type="domain" description="HTH myb-type" evidence="7">
    <location>
        <begin position="570"/>
        <end position="617"/>
    </location>
</feature>
<dbReference type="SUPFAM" id="SSF46689">
    <property type="entry name" value="Homeodomain-like"/>
    <property type="match status" value="3"/>
</dbReference>
<feature type="domain" description="HTH myb-type" evidence="7">
    <location>
        <begin position="458"/>
        <end position="512"/>
    </location>
</feature>
<dbReference type="OrthoDB" id="2143914at2759"/>
<feature type="compositionally biased region" description="Polar residues" evidence="5">
    <location>
        <begin position="145"/>
        <end position="155"/>
    </location>
</feature>